<organism evidence="2 3">
    <name type="scientific">Deinococcus marmoris</name>
    <dbReference type="NCBI Taxonomy" id="249408"/>
    <lineage>
        <taxon>Bacteria</taxon>
        <taxon>Thermotogati</taxon>
        <taxon>Deinococcota</taxon>
        <taxon>Deinococci</taxon>
        <taxon>Deinococcales</taxon>
        <taxon>Deinococcaceae</taxon>
        <taxon>Deinococcus</taxon>
    </lineage>
</organism>
<dbReference type="AlphaFoldDB" id="A0A1U7P5A8"/>
<sequence>MTAITTQRSSTELATAFANEARRLAEEFEIPGASMALMLPDGDHFVNVGVTSFDNPLDVDSDTIFQIGSNTKTLTSLTVSALEEQGKLKVTDRVRDHLPDFKMKDESVADSLTLLDVLTHQGGFQGDVFTDTGAGDDALAKMVEAMAELPQVMPMRTHWSYSNSGFYIAGRVIEVASGMTYEAAVTELVLKPLGMDHTLFFASEVMTYRFATGYNNVGDELVAQRPWLMTRSAGPAGSTCCSTARDMVRYARYVMSGTLASIAEADGETNEQPPLATLDRARLWKPVRDIGAGINSFPGKQAQMGQSWFIDQHPDALILSHGGSTLGHQSNMWLSPDRKVGFLSLTNAPNGHAMNRKLSDWVKREVLGLSAPPLPEFSVSDEELGRLVGYFIVNGQPYNLGTKLENGQLFVVMPGSGAGGTTDLPLRFIAPDLAVVVGGDVDGTNVEFVREDGEVAFMRLGARLFPAERPEGASAGLPMEAL</sequence>
<comment type="caution">
    <text evidence="2">The sequence shown here is derived from an EMBL/GenBank/DDBJ whole genome shotgun (WGS) entry which is preliminary data.</text>
</comment>
<dbReference type="SUPFAM" id="SSF56601">
    <property type="entry name" value="beta-lactamase/transpeptidase-like"/>
    <property type="match status" value="1"/>
</dbReference>
<dbReference type="InterPro" id="IPR050491">
    <property type="entry name" value="AmpC-like"/>
</dbReference>
<keyword evidence="3" id="KW-1185">Reference proteome</keyword>
<gene>
    <name evidence="2" type="ORF">BOO71_0000070</name>
</gene>
<evidence type="ECO:0000259" key="1">
    <source>
        <dbReference type="Pfam" id="PF00144"/>
    </source>
</evidence>
<dbReference type="PANTHER" id="PTHR46825:SF9">
    <property type="entry name" value="BETA-LACTAMASE-RELATED DOMAIN-CONTAINING PROTEIN"/>
    <property type="match status" value="1"/>
</dbReference>
<feature type="domain" description="Beta-lactamase-related" evidence="1">
    <location>
        <begin position="22"/>
        <end position="356"/>
    </location>
</feature>
<dbReference type="InterPro" id="IPR012338">
    <property type="entry name" value="Beta-lactam/transpept-like"/>
</dbReference>
<reference evidence="2 3" key="1">
    <citation type="submission" date="2017-01" db="EMBL/GenBank/DDBJ databases">
        <title>Genome Analysis of Deinococcus marmoris KOPRI26562.</title>
        <authorList>
            <person name="Kim J.H."/>
            <person name="Oh H.-M."/>
        </authorList>
    </citation>
    <scope>NUCLEOTIDE SEQUENCE [LARGE SCALE GENOMIC DNA]</scope>
    <source>
        <strain evidence="2 3">KOPRI26562</strain>
    </source>
</reference>
<dbReference type="OrthoDB" id="9770183at2"/>
<dbReference type="Pfam" id="PF00144">
    <property type="entry name" value="Beta-lactamase"/>
    <property type="match status" value="1"/>
</dbReference>
<dbReference type="EMBL" id="MSTI01000002">
    <property type="protein sequence ID" value="OLV20338.1"/>
    <property type="molecule type" value="Genomic_DNA"/>
</dbReference>
<protein>
    <submittedName>
        <fullName evidence="2">Beta-lactamase</fullName>
    </submittedName>
</protein>
<dbReference type="Proteomes" id="UP000186607">
    <property type="component" value="Unassembled WGS sequence"/>
</dbReference>
<dbReference type="Gene3D" id="3.40.710.10">
    <property type="entry name" value="DD-peptidase/beta-lactamase superfamily"/>
    <property type="match status" value="1"/>
</dbReference>
<accession>A0A1U7P5A8</accession>
<evidence type="ECO:0000313" key="2">
    <source>
        <dbReference type="EMBL" id="OLV20338.1"/>
    </source>
</evidence>
<proteinExistence type="predicted"/>
<name>A0A1U7P5A8_9DEIO</name>
<dbReference type="STRING" id="249408.BOO71_0000070"/>
<dbReference type="RefSeq" id="WP_075829967.1">
    <property type="nucleotide sequence ID" value="NZ_MSTI01000002.1"/>
</dbReference>
<evidence type="ECO:0000313" key="3">
    <source>
        <dbReference type="Proteomes" id="UP000186607"/>
    </source>
</evidence>
<dbReference type="InterPro" id="IPR001466">
    <property type="entry name" value="Beta-lactam-related"/>
</dbReference>
<dbReference type="PANTHER" id="PTHR46825">
    <property type="entry name" value="D-ALANYL-D-ALANINE-CARBOXYPEPTIDASE/ENDOPEPTIDASE AMPH"/>
    <property type="match status" value="1"/>
</dbReference>